<sequence length="114" mass="13288">MMHLDSKIQLQELRPRWGPCTICLGIIMNHIIPLRVLLQNSGQVGRKSLPILGQFLIKWGLLVSNAMLSSRLQNCSRKPGAFWRKNMVHIILKHLVYIVILLELMMQWEGWMML</sequence>
<evidence type="ECO:0000313" key="2">
    <source>
        <dbReference type="EMBL" id="MBA4672083.1"/>
    </source>
</evidence>
<proteinExistence type="predicted"/>
<reference evidence="2" key="1">
    <citation type="journal article" date="2013" name="J. Plant Res.">
        <title>Effect of fungi and light on seed germination of three Opuntia species from semiarid lands of central Mexico.</title>
        <authorList>
            <person name="Delgado-Sanchez P."/>
            <person name="Jimenez-Bremont J.F."/>
            <person name="Guerrero-Gonzalez Mde L."/>
            <person name="Flores J."/>
        </authorList>
    </citation>
    <scope>NUCLEOTIDE SEQUENCE</scope>
    <source>
        <tissue evidence="2">Cladode</tissue>
    </source>
</reference>
<feature type="transmembrane region" description="Helical" evidence="1">
    <location>
        <begin position="20"/>
        <end position="38"/>
    </location>
</feature>
<keyword evidence="1" id="KW-0472">Membrane</keyword>
<keyword evidence="1" id="KW-1133">Transmembrane helix</keyword>
<name>A0A7C9EQA0_OPUST</name>
<protein>
    <submittedName>
        <fullName evidence="2">Uncharacterized protein</fullName>
    </submittedName>
</protein>
<organism evidence="2">
    <name type="scientific">Opuntia streptacantha</name>
    <name type="common">Prickly pear cactus</name>
    <name type="synonym">Opuntia cardona</name>
    <dbReference type="NCBI Taxonomy" id="393608"/>
    <lineage>
        <taxon>Eukaryota</taxon>
        <taxon>Viridiplantae</taxon>
        <taxon>Streptophyta</taxon>
        <taxon>Embryophyta</taxon>
        <taxon>Tracheophyta</taxon>
        <taxon>Spermatophyta</taxon>
        <taxon>Magnoliopsida</taxon>
        <taxon>eudicotyledons</taxon>
        <taxon>Gunneridae</taxon>
        <taxon>Pentapetalae</taxon>
        <taxon>Caryophyllales</taxon>
        <taxon>Cactineae</taxon>
        <taxon>Cactaceae</taxon>
        <taxon>Opuntioideae</taxon>
        <taxon>Opuntia</taxon>
    </lineage>
</organism>
<evidence type="ECO:0000256" key="1">
    <source>
        <dbReference type="SAM" id="Phobius"/>
    </source>
</evidence>
<reference evidence="2" key="2">
    <citation type="submission" date="2020-07" db="EMBL/GenBank/DDBJ databases">
        <authorList>
            <person name="Vera ALvarez R."/>
            <person name="Arias-Moreno D.M."/>
            <person name="Jimenez-Jacinto V."/>
            <person name="Jimenez-Bremont J.F."/>
            <person name="Swaminathan K."/>
            <person name="Moose S.P."/>
            <person name="Guerrero-Gonzalez M.L."/>
            <person name="Marino-Ramirez L."/>
            <person name="Landsman D."/>
            <person name="Rodriguez-Kessler M."/>
            <person name="Delgado-Sanchez P."/>
        </authorList>
    </citation>
    <scope>NUCLEOTIDE SEQUENCE</scope>
    <source>
        <tissue evidence="2">Cladode</tissue>
    </source>
</reference>
<dbReference type="EMBL" id="GISG01253330">
    <property type="protein sequence ID" value="MBA4672083.1"/>
    <property type="molecule type" value="Transcribed_RNA"/>
</dbReference>
<feature type="transmembrane region" description="Helical" evidence="1">
    <location>
        <begin position="90"/>
        <end position="108"/>
    </location>
</feature>
<keyword evidence="1" id="KW-0812">Transmembrane</keyword>
<dbReference type="EMBL" id="GISG01253331">
    <property type="protein sequence ID" value="MBA4672084.1"/>
    <property type="molecule type" value="Transcribed_RNA"/>
</dbReference>
<accession>A0A7C9EQA0</accession>
<dbReference type="AlphaFoldDB" id="A0A7C9EQA0"/>